<organism evidence="8 9">
    <name type="scientific">Halpernia frigidisoli</name>
    <dbReference type="NCBI Taxonomy" id="1125876"/>
    <lineage>
        <taxon>Bacteria</taxon>
        <taxon>Pseudomonadati</taxon>
        <taxon>Bacteroidota</taxon>
        <taxon>Flavobacteriia</taxon>
        <taxon>Flavobacteriales</taxon>
        <taxon>Weeksellaceae</taxon>
        <taxon>Chryseobacterium group</taxon>
        <taxon>Halpernia</taxon>
    </lineage>
</organism>
<dbReference type="SUPFAM" id="SSF55620">
    <property type="entry name" value="Tetrahydrobiopterin biosynthesis enzymes-like"/>
    <property type="match status" value="1"/>
</dbReference>
<evidence type="ECO:0000256" key="1">
    <source>
        <dbReference type="ARBA" id="ARBA00001353"/>
    </source>
</evidence>
<dbReference type="Proteomes" id="UP000198931">
    <property type="component" value="Unassembled WGS sequence"/>
</dbReference>
<evidence type="ECO:0000259" key="7">
    <source>
        <dbReference type="SMART" id="SM00905"/>
    </source>
</evidence>
<evidence type="ECO:0000313" key="9">
    <source>
        <dbReference type="Proteomes" id="UP000198931"/>
    </source>
</evidence>
<dbReference type="Gene3D" id="3.30.1130.10">
    <property type="match status" value="1"/>
</dbReference>
<comment type="catalytic activity">
    <reaction evidence="1 6">
        <text>7,8-dihydroneopterin = 6-hydroxymethyl-7,8-dihydropterin + glycolaldehyde</text>
        <dbReference type="Rhea" id="RHEA:10540"/>
        <dbReference type="ChEBI" id="CHEBI:17001"/>
        <dbReference type="ChEBI" id="CHEBI:17071"/>
        <dbReference type="ChEBI" id="CHEBI:44841"/>
        <dbReference type="EC" id="4.1.2.25"/>
    </reaction>
</comment>
<dbReference type="STRING" id="1125876.SAMN05443292_0205"/>
<proteinExistence type="inferred from homology"/>
<dbReference type="GO" id="GO:0005737">
    <property type="term" value="C:cytoplasm"/>
    <property type="evidence" value="ECO:0007669"/>
    <property type="project" value="TreeGrafter"/>
</dbReference>
<dbReference type="SMART" id="SM00905">
    <property type="entry name" value="FolB"/>
    <property type="match status" value="1"/>
</dbReference>
<dbReference type="OrthoDB" id="9803748at2"/>
<dbReference type="InterPro" id="IPR006157">
    <property type="entry name" value="FolB_dom"/>
</dbReference>
<dbReference type="PANTHER" id="PTHR42844:SF1">
    <property type="entry name" value="DIHYDRONEOPTERIN ALDOLASE 1-RELATED"/>
    <property type="match status" value="1"/>
</dbReference>
<dbReference type="GO" id="GO:0046656">
    <property type="term" value="P:folic acid biosynthetic process"/>
    <property type="evidence" value="ECO:0007669"/>
    <property type="project" value="UniProtKB-UniRule"/>
</dbReference>
<evidence type="ECO:0000256" key="3">
    <source>
        <dbReference type="ARBA" id="ARBA00005708"/>
    </source>
</evidence>
<feature type="domain" description="Dihydroneopterin aldolase/epimerase" evidence="7">
    <location>
        <begin position="5"/>
        <end position="117"/>
    </location>
</feature>
<comment type="function">
    <text evidence="6">Catalyzes the conversion of 7,8-dihydroneopterin to 6-hydroxymethyl-7,8-dihydropterin.</text>
</comment>
<comment type="similarity">
    <text evidence="3 6">Belongs to the DHNA family.</text>
</comment>
<dbReference type="InterPro" id="IPR006156">
    <property type="entry name" value="Dihydroneopterin_aldolase"/>
</dbReference>
<reference evidence="8 9" key="1">
    <citation type="submission" date="2016-10" db="EMBL/GenBank/DDBJ databases">
        <authorList>
            <person name="de Groot N.N."/>
        </authorList>
    </citation>
    <scope>NUCLEOTIDE SEQUENCE [LARGE SCALE GENOMIC DNA]</scope>
    <source>
        <strain evidence="8 9">DSM 26000</strain>
    </source>
</reference>
<dbReference type="PANTHER" id="PTHR42844">
    <property type="entry name" value="DIHYDRONEOPTERIN ALDOLASE 1-RELATED"/>
    <property type="match status" value="1"/>
</dbReference>
<accession>A0A1I3D255</accession>
<gene>
    <name evidence="8" type="ORF">SAMN05443292_0205</name>
</gene>
<dbReference type="GO" id="GO:0004150">
    <property type="term" value="F:dihydroneopterin aldolase activity"/>
    <property type="evidence" value="ECO:0007669"/>
    <property type="project" value="UniProtKB-UniRule"/>
</dbReference>
<keyword evidence="4 6" id="KW-0289">Folate biosynthesis</keyword>
<evidence type="ECO:0000256" key="4">
    <source>
        <dbReference type="ARBA" id="ARBA00022909"/>
    </source>
</evidence>
<dbReference type="GO" id="GO:0046654">
    <property type="term" value="P:tetrahydrofolate biosynthetic process"/>
    <property type="evidence" value="ECO:0007669"/>
    <property type="project" value="UniProtKB-UniRule"/>
</dbReference>
<dbReference type="RefSeq" id="WP_090078320.1">
    <property type="nucleotide sequence ID" value="NZ_FOQT01000001.1"/>
</dbReference>
<evidence type="ECO:0000256" key="5">
    <source>
        <dbReference type="ARBA" id="ARBA00023239"/>
    </source>
</evidence>
<keyword evidence="5 6" id="KW-0456">Lyase</keyword>
<keyword evidence="9" id="KW-1185">Reference proteome</keyword>
<evidence type="ECO:0000256" key="2">
    <source>
        <dbReference type="ARBA" id="ARBA00005013"/>
    </source>
</evidence>
<dbReference type="AlphaFoldDB" id="A0A1I3D255"/>
<protein>
    <recommendedName>
        <fullName evidence="6">7,8-dihydroneopterin aldolase</fullName>
        <ecNumber evidence="6">4.1.2.25</ecNumber>
    </recommendedName>
</protein>
<dbReference type="EC" id="4.1.2.25" evidence="6"/>
<comment type="pathway">
    <text evidence="2 6">Cofactor biosynthesis; tetrahydrofolate biosynthesis; 2-amino-4-hydroxy-6-hydroxymethyl-7,8-dihydropteridine diphosphate from 7,8-dihydroneopterin triphosphate: step 3/4.</text>
</comment>
<evidence type="ECO:0000256" key="6">
    <source>
        <dbReference type="RuleBase" id="RU362079"/>
    </source>
</evidence>
<dbReference type="EMBL" id="FOQT01000001">
    <property type="protein sequence ID" value="SFH80581.1"/>
    <property type="molecule type" value="Genomic_DNA"/>
</dbReference>
<name>A0A1I3D255_9FLAO</name>
<evidence type="ECO:0000313" key="8">
    <source>
        <dbReference type="EMBL" id="SFH80581.1"/>
    </source>
</evidence>
<dbReference type="NCBIfam" id="TIGR00526">
    <property type="entry name" value="folB_dom"/>
    <property type="match status" value="1"/>
</dbReference>
<dbReference type="Pfam" id="PF02152">
    <property type="entry name" value="FolB"/>
    <property type="match status" value="1"/>
</dbReference>
<dbReference type="UniPathway" id="UPA00077">
    <property type="reaction ID" value="UER00154"/>
</dbReference>
<dbReference type="InterPro" id="IPR043133">
    <property type="entry name" value="GTP-CH-I_C/QueF"/>
</dbReference>
<sequence length="120" mass="13515">MTSKILFENLKIYAYHGVLPEEKILGTYYILNVEISADLSKAAESDDLKDTINYAEINDILHSEMAISSQLLEHVIGRIINNIKNTFPIISFVKVKLTKTNPPMKGEIDGVSVEIEESFK</sequence>
<dbReference type="NCBIfam" id="TIGR00525">
    <property type="entry name" value="folB"/>
    <property type="match status" value="1"/>
</dbReference>